<name>A0A7J6Y8J9_TRYCR</name>
<accession>A0A7J6Y8J9</accession>
<evidence type="ECO:0000256" key="1">
    <source>
        <dbReference type="SAM" id="Coils"/>
    </source>
</evidence>
<feature type="transmembrane region" description="Helical" evidence="3">
    <location>
        <begin position="6"/>
        <end position="27"/>
    </location>
</feature>
<keyword evidence="1" id="KW-0175">Coiled coil</keyword>
<keyword evidence="3" id="KW-0472">Membrane</keyword>
<dbReference type="VEuPathDB" id="TriTrypDB:BCY84_16156"/>
<feature type="coiled-coil region" evidence="1">
    <location>
        <begin position="108"/>
        <end position="135"/>
    </location>
</feature>
<gene>
    <name evidence="4" type="ORF">ECC02_003864</name>
</gene>
<feature type="compositionally biased region" description="Basic and acidic residues" evidence="2">
    <location>
        <begin position="253"/>
        <end position="265"/>
    </location>
</feature>
<organism evidence="4 5">
    <name type="scientific">Trypanosoma cruzi</name>
    <dbReference type="NCBI Taxonomy" id="5693"/>
    <lineage>
        <taxon>Eukaryota</taxon>
        <taxon>Discoba</taxon>
        <taxon>Euglenozoa</taxon>
        <taxon>Kinetoplastea</taxon>
        <taxon>Metakinetoplastina</taxon>
        <taxon>Trypanosomatida</taxon>
        <taxon>Trypanosomatidae</taxon>
        <taxon>Trypanosoma</taxon>
        <taxon>Schizotrypanum</taxon>
    </lineage>
</organism>
<keyword evidence="3" id="KW-0812">Transmembrane</keyword>
<comment type="caution">
    <text evidence="4">The sequence shown here is derived from an EMBL/GenBank/DDBJ whole genome shotgun (WGS) entry which is preliminary data.</text>
</comment>
<dbReference type="EMBL" id="JABDHM010000022">
    <property type="protein sequence ID" value="KAF5223037.1"/>
    <property type="molecule type" value="Genomic_DNA"/>
</dbReference>
<protein>
    <submittedName>
        <fullName evidence="4">Uncharacterized protein</fullName>
    </submittedName>
</protein>
<feature type="region of interest" description="Disordered" evidence="2">
    <location>
        <begin position="236"/>
        <end position="265"/>
    </location>
</feature>
<evidence type="ECO:0000313" key="5">
    <source>
        <dbReference type="Proteomes" id="UP000583944"/>
    </source>
</evidence>
<proteinExistence type="predicted"/>
<dbReference type="VEuPathDB" id="TriTrypDB:ECC02_003864"/>
<dbReference type="AlphaFoldDB" id="A0A7J6Y8J9"/>
<evidence type="ECO:0000313" key="4">
    <source>
        <dbReference type="EMBL" id="KAF5223037.1"/>
    </source>
</evidence>
<keyword evidence="3" id="KW-1133">Transmembrane helix</keyword>
<dbReference type="Proteomes" id="UP000583944">
    <property type="component" value="Unassembled WGS sequence"/>
</dbReference>
<reference evidence="4 5" key="1">
    <citation type="journal article" date="2019" name="Genome Biol. Evol.">
        <title>Nanopore Sequencing Significantly Improves Genome Assembly of the Protozoan Parasite Trypanosoma cruzi.</title>
        <authorList>
            <person name="Diaz-Viraque F."/>
            <person name="Pita S."/>
            <person name="Greif G."/>
            <person name="de Souza R.C.M."/>
            <person name="Iraola G."/>
            <person name="Robello C."/>
        </authorList>
    </citation>
    <scope>NUCLEOTIDE SEQUENCE [LARGE SCALE GENOMIC DNA]</scope>
    <source>
        <strain evidence="4 5">Berenice</strain>
    </source>
</reference>
<sequence>MIFFFYFLLIPAFCFALFYFVLFHYLAQKEMSKLSEEEEKIARAALEENYILRQMLQETANGGCDDEEVSGTSVDKVDSIFALRRGNEILKGEIADLQSQIDASGVSAAETVHKFNQLQNKRAQLRNENRGLENIANHQAPKVKEVNRLVLNQLTMKRSCDEKNRVSKEEIKRLKDIREKEMEKLYVTLRKEAYLKEQLENANLASNSSDSQTLRNAILSKDKTIQKLEEDIERARTNQRKLSDDENGYSEDGLEKLRKEHDGLREQVQTLQALLQGSPQR</sequence>
<evidence type="ECO:0000256" key="2">
    <source>
        <dbReference type="SAM" id="MobiDB-lite"/>
    </source>
</evidence>
<evidence type="ECO:0000256" key="3">
    <source>
        <dbReference type="SAM" id="Phobius"/>
    </source>
</evidence>